<sequence>MGLHSYQCILLFVLLANYLLNLQPSQSYSCHDHEKSPLLHFKHSFIINCSASVYSSVFPRVKSWADERNHHWDCCSWDGVRCDNETGHVIGLDLSSCCLYGTFPSNSTLF</sequence>
<evidence type="ECO:0000256" key="6">
    <source>
        <dbReference type="ARBA" id="ARBA00022989"/>
    </source>
</evidence>
<dbReference type="PANTHER" id="PTHR48061:SF12">
    <property type="entry name" value="DISEASE RESISTANCE LIKE PROTEIN"/>
    <property type="match status" value="1"/>
</dbReference>
<dbReference type="InterPro" id="IPR013210">
    <property type="entry name" value="LRR_N_plant-typ"/>
</dbReference>
<feature type="signal peptide" evidence="9">
    <location>
        <begin position="1"/>
        <end position="27"/>
    </location>
</feature>
<evidence type="ECO:0000259" key="10">
    <source>
        <dbReference type="Pfam" id="PF08263"/>
    </source>
</evidence>
<dbReference type="Gene3D" id="3.80.10.10">
    <property type="entry name" value="Ribonuclease Inhibitor"/>
    <property type="match status" value="1"/>
</dbReference>
<dbReference type="InterPro" id="IPR032675">
    <property type="entry name" value="LRR_dom_sf"/>
</dbReference>
<reference evidence="11" key="1">
    <citation type="journal article" date="2013" name="J. Plant Res.">
        <title>Effect of fungi and light on seed germination of three Opuntia species from semiarid lands of central Mexico.</title>
        <authorList>
            <person name="Delgado-Sanchez P."/>
            <person name="Jimenez-Bremont J.F."/>
            <person name="Guerrero-Gonzalez Mde L."/>
            <person name="Flores J."/>
        </authorList>
    </citation>
    <scope>NUCLEOTIDE SEQUENCE</scope>
    <source>
        <tissue evidence="11">Cladode</tissue>
    </source>
</reference>
<keyword evidence="6" id="KW-1133">Transmembrane helix</keyword>
<evidence type="ECO:0000256" key="5">
    <source>
        <dbReference type="ARBA" id="ARBA00022737"/>
    </source>
</evidence>
<keyword evidence="2" id="KW-0433">Leucine-rich repeat</keyword>
<accession>A0A7C9E8G2</accession>
<evidence type="ECO:0000256" key="7">
    <source>
        <dbReference type="ARBA" id="ARBA00023136"/>
    </source>
</evidence>
<evidence type="ECO:0000313" key="11">
    <source>
        <dbReference type="EMBL" id="MBA4655089.1"/>
    </source>
</evidence>
<organism evidence="11">
    <name type="scientific">Opuntia streptacantha</name>
    <name type="common">Prickly pear cactus</name>
    <name type="synonym">Opuntia cardona</name>
    <dbReference type="NCBI Taxonomy" id="393608"/>
    <lineage>
        <taxon>Eukaryota</taxon>
        <taxon>Viridiplantae</taxon>
        <taxon>Streptophyta</taxon>
        <taxon>Embryophyta</taxon>
        <taxon>Tracheophyta</taxon>
        <taxon>Spermatophyta</taxon>
        <taxon>Magnoliopsida</taxon>
        <taxon>eudicotyledons</taxon>
        <taxon>Gunneridae</taxon>
        <taxon>Pentapetalae</taxon>
        <taxon>Caryophyllales</taxon>
        <taxon>Cactineae</taxon>
        <taxon>Cactaceae</taxon>
        <taxon>Opuntioideae</taxon>
        <taxon>Opuntia</taxon>
    </lineage>
</organism>
<reference evidence="11" key="2">
    <citation type="submission" date="2020-07" db="EMBL/GenBank/DDBJ databases">
        <authorList>
            <person name="Vera ALvarez R."/>
            <person name="Arias-Moreno D.M."/>
            <person name="Jimenez-Jacinto V."/>
            <person name="Jimenez-Bremont J.F."/>
            <person name="Swaminathan K."/>
            <person name="Moose S.P."/>
            <person name="Guerrero-Gonzalez M.L."/>
            <person name="Marino-Ramirez L."/>
            <person name="Landsman D."/>
            <person name="Rodriguez-Kessler M."/>
            <person name="Delgado-Sanchez P."/>
        </authorList>
    </citation>
    <scope>NUCLEOTIDE SEQUENCE</scope>
    <source>
        <tissue evidence="11">Cladode</tissue>
    </source>
</reference>
<comment type="subcellular location">
    <subcellularLocation>
        <location evidence="1">Membrane</location>
        <topology evidence="1">Single-pass type I membrane protein</topology>
    </subcellularLocation>
</comment>
<evidence type="ECO:0000256" key="4">
    <source>
        <dbReference type="ARBA" id="ARBA00022729"/>
    </source>
</evidence>
<protein>
    <recommendedName>
        <fullName evidence="10">Leucine-rich repeat-containing N-terminal plant-type domain-containing protein</fullName>
    </recommendedName>
</protein>
<dbReference type="InterPro" id="IPR046956">
    <property type="entry name" value="RLP23-like"/>
</dbReference>
<feature type="domain" description="Leucine-rich repeat-containing N-terminal plant-type" evidence="10">
    <location>
        <begin position="32"/>
        <end position="83"/>
    </location>
</feature>
<dbReference type="PANTHER" id="PTHR48061">
    <property type="entry name" value="LEUCINE-RICH REPEAT RECEPTOR PROTEIN KINASE EMS1-LIKE-RELATED"/>
    <property type="match status" value="1"/>
</dbReference>
<evidence type="ECO:0000256" key="3">
    <source>
        <dbReference type="ARBA" id="ARBA00022692"/>
    </source>
</evidence>
<evidence type="ECO:0000256" key="2">
    <source>
        <dbReference type="ARBA" id="ARBA00022614"/>
    </source>
</evidence>
<name>A0A7C9E8G2_OPUST</name>
<dbReference type="Pfam" id="PF08263">
    <property type="entry name" value="LRRNT_2"/>
    <property type="match status" value="1"/>
</dbReference>
<dbReference type="GO" id="GO:0016020">
    <property type="term" value="C:membrane"/>
    <property type="evidence" value="ECO:0007669"/>
    <property type="project" value="UniProtKB-SubCell"/>
</dbReference>
<feature type="chain" id="PRO_5027876773" description="Leucine-rich repeat-containing N-terminal plant-type domain-containing protein" evidence="9">
    <location>
        <begin position="28"/>
        <end position="110"/>
    </location>
</feature>
<keyword evidence="4 9" id="KW-0732">Signal</keyword>
<evidence type="ECO:0000256" key="1">
    <source>
        <dbReference type="ARBA" id="ARBA00004479"/>
    </source>
</evidence>
<proteinExistence type="predicted"/>
<dbReference type="EMBL" id="GISG01186424">
    <property type="protein sequence ID" value="MBA4655089.1"/>
    <property type="molecule type" value="Transcribed_RNA"/>
</dbReference>
<keyword evidence="3" id="KW-0812">Transmembrane</keyword>
<keyword evidence="7" id="KW-0472">Membrane</keyword>
<keyword evidence="8" id="KW-0325">Glycoprotein</keyword>
<dbReference type="AlphaFoldDB" id="A0A7C9E8G2"/>
<evidence type="ECO:0000256" key="8">
    <source>
        <dbReference type="ARBA" id="ARBA00023180"/>
    </source>
</evidence>
<evidence type="ECO:0000256" key="9">
    <source>
        <dbReference type="SAM" id="SignalP"/>
    </source>
</evidence>
<keyword evidence="5" id="KW-0677">Repeat</keyword>